<dbReference type="PANTHER" id="PTHR37326">
    <property type="entry name" value="BLL3975 PROTEIN"/>
    <property type="match status" value="1"/>
</dbReference>
<dbReference type="InterPro" id="IPR053138">
    <property type="entry name" value="N-alpha-Ac-DABA_deacetylase"/>
</dbReference>
<dbReference type="AlphaFoldDB" id="A0A318JLK7"/>
<keyword evidence="3" id="KW-0378">Hydrolase</keyword>
<evidence type="ECO:0000256" key="4">
    <source>
        <dbReference type="ARBA" id="ARBA00022833"/>
    </source>
</evidence>
<evidence type="ECO:0000256" key="2">
    <source>
        <dbReference type="ARBA" id="ARBA00022723"/>
    </source>
</evidence>
<name>A0A318JLK7_9NEIS</name>
<dbReference type="PANTHER" id="PTHR37326:SF1">
    <property type="entry name" value="BLL3975 PROTEIN"/>
    <property type="match status" value="1"/>
</dbReference>
<dbReference type="GO" id="GO:0016788">
    <property type="term" value="F:hydrolase activity, acting on ester bonds"/>
    <property type="evidence" value="ECO:0007669"/>
    <property type="project" value="InterPro"/>
</dbReference>
<feature type="domain" description="Succinylglutamate desuccinylase/Aspartoacylase catalytic" evidence="5">
    <location>
        <begin position="17"/>
        <end position="115"/>
    </location>
</feature>
<evidence type="ECO:0000256" key="1">
    <source>
        <dbReference type="ARBA" id="ARBA00001947"/>
    </source>
</evidence>
<dbReference type="Gene3D" id="3.40.630.10">
    <property type="entry name" value="Zn peptidases"/>
    <property type="match status" value="1"/>
</dbReference>
<evidence type="ECO:0000259" key="5">
    <source>
        <dbReference type="Pfam" id="PF24827"/>
    </source>
</evidence>
<protein>
    <submittedName>
        <fullName evidence="6">Putative deacylase</fullName>
    </submittedName>
</protein>
<dbReference type="SUPFAM" id="SSF53187">
    <property type="entry name" value="Zn-dependent exopeptidases"/>
    <property type="match status" value="1"/>
</dbReference>
<comment type="caution">
    <text evidence="6">The sequence shown here is derived from an EMBL/GenBank/DDBJ whole genome shotgun (WGS) entry which is preliminary data.</text>
</comment>
<proteinExistence type="predicted"/>
<dbReference type="Pfam" id="PF24827">
    <property type="entry name" value="AstE_AspA_cat"/>
    <property type="match status" value="1"/>
</dbReference>
<keyword evidence="7" id="KW-1185">Reference proteome</keyword>
<keyword evidence="2" id="KW-0479">Metal-binding</keyword>
<reference evidence="6 7" key="1">
    <citation type="submission" date="2018-05" db="EMBL/GenBank/DDBJ databases">
        <title>Genomic Encyclopedia of Type Strains, Phase IV (KMG-IV): sequencing the most valuable type-strain genomes for metagenomic binning, comparative biology and taxonomic classification.</title>
        <authorList>
            <person name="Goeker M."/>
        </authorList>
    </citation>
    <scope>NUCLEOTIDE SEQUENCE [LARGE SCALE GENOMIC DNA]</scope>
    <source>
        <strain evidence="6 7">DSM 25134</strain>
    </source>
</reference>
<dbReference type="EMBL" id="QJKC01000006">
    <property type="protein sequence ID" value="PXX48763.1"/>
    <property type="molecule type" value="Genomic_DNA"/>
</dbReference>
<sequence length="323" mass="35242">MNQALPFHSINYTAPDNGPRLIVLGAVHGNETCGRAGIRRIQAELDLGQLRLQRGSLTLVPVVNTLAYQLGQRGADRNLNRNLAPVATPQDFEDHVANWLCPLLASHEVLLDLHSFQSPGQPFVLIGPRDNQDSLEPFAHAAQEEALATRLGVGRLVDGWLSTYALGVQRRAARYGHSANRQRQLDSDTRYGMGTTEFMRANGGWALTLECGQHLDPAAPELAYQAIRNTLAHLGMVAGPAPAVQAAMTTLSLYEVVDKLHEDDCFCRAFASFDPVGKGELIGHRHDGSPVRALDDGCIVFPNPAAQTGQEWFYLARPSQRLG</sequence>
<evidence type="ECO:0000313" key="6">
    <source>
        <dbReference type="EMBL" id="PXX48763.1"/>
    </source>
</evidence>
<keyword evidence="4" id="KW-0862">Zinc</keyword>
<comment type="cofactor">
    <cofactor evidence="1">
        <name>Zn(2+)</name>
        <dbReference type="ChEBI" id="CHEBI:29105"/>
    </cofactor>
</comment>
<evidence type="ECO:0000313" key="7">
    <source>
        <dbReference type="Proteomes" id="UP000248395"/>
    </source>
</evidence>
<evidence type="ECO:0000256" key="3">
    <source>
        <dbReference type="ARBA" id="ARBA00022801"/>
    </source>
</evidence>
<dbReference type="OrthoDB" id="9774976at2"/>
<dbReference type="InterPro" id="IPR055438">
    <property type="entry name" value="AstE_AspA_cat"/>
</dbReference>
<gene>
    <name evidence="6" type="ORF">DFR38_106140</name>
</gene>
<dbReference type="Proteomes" id="UP000248395">
    <property type="component" value="Unassembled WGS sequence"/>
</dbReference>
<accession>A0A318JLK7</accession>
<dbReference type="GO" id="GO:0046872">
    <property type="term" value="F:metal ion binding"/>
    <property type="evidence" value="ECO:0007669"/>
    <property type="project" value="UniProtKB-KW"/>
</dbReference>
<dbReference type="RefSeq" id="WP_110313283.1">
    <property type="nucleotide sequence ID" value="NZ_QJKC01000006.1"/>
</dbReference>
<organism evidence="6 7">
    <name type="scientific">Aquitalea magnusonii</name>
    <dbReference type="NCBI Taxonomy" id="332411"/>
    <lineage>
        <taxon>Bacteria</taxon>
        <taxon>Pseudomonadati</taxon>
        <taxon>Pseudomonadota</taxon>
        <taxon>Betaproteobacteria</taxon>
        <taxon>Neisseriales</taxon>
        <taxon>Chromobacteriaceae</taxon>
        <taxon>Aquitalea</taxon>
    </lineage>
</organism>